<reference evidence="1" key="1">
    <citation type="submission" date="2020-05" db="EMBL/GenBank/DDBJ databases">
        <title>WGS assembly of Panicum virgatum.</title>
        <authorList>
            <person name="Lovell J.T."/>
            <person name="Jenkins J."/>
            <person name="Shu S."/>
            <person name="Juenger T.E."/>
            <person name="Schmutz J."/>
        </authorList>
    </citation>
    <scope>NUCLEOTIDE SEQUENCE</scope>
    <source>
        <strain evidence="1">AP13</strain>
    </source>
</reference>
<dbReference type="Proteomes" id="UP000823388">
    <property type="component" value="Chromosome 5K"/>
</dbReference>
<evidence type="ECO:0000313" key="2">
    <source>
        <dbReference type="Proteomes" id="UP000823388"/>
    </source>
</evidence>
<dbReference type="EMBL" id="CM029045">
    <property type="protein sequence ID" value="KAG2598555.1"/>
    <property type="molecule type" value="Genomic_DNA"/>
</dbReference>
<proteinExistence type="predicted"/>
<sequence>MLNEEHKSIVKKNMVRFNTIAIIKMAASTVEQLCSLEEKFQDLLWPVHSYRLRMTVYQVNSKCSFVPMGLGSEIE</sequence>
<organism evidence="1 2">
    <name type="scientific">Panicum virgatum</name>
    <name type="common">Blackwell switchgrass</name>
    <dbReference type="NCBI Taxonomy" id="38727"/>
    <lineage>
        <taxon>Eukaryota</taxon>
        <taxon>Viridiplantae</taxon>
        <taxon>Streptophyta</taxon>
        <taxon>Embryophyta</taxon>
        <taxon>Tracheophyta</taxon>
        <taxon>Spermatophyta</taxon>
        <taxon>Magnoliopsida</taxon>
        <taxon>Liliopsida</taxon>
        <taxon>Poales</taxon>
        <taxon>Poaceae</taxon>
        <taxon>PACMAD clade</taxon>
        <taxon>Panicoideae</taxon>
        <taxon>Panicodae</taxon>
        <taxon>Paniceae</taxon>
        <taxon>Panicinae</taxon>
        <taxon>Panicum</taxon>
        <taxon>Panicum sect. Hiantes</taxon>
    </lineage>
</organism>
<comment type="caution">
    <text evidence="1">The sequence shown here is derived from an EMBL/GenBank/DDBJ whole genome shotgun (WGS) entry which is preliminary data.</text>
</comment>
<protein>
    <submittedName>
        <fullName evidence="1">Uncharacterized protein</fullName>
    </submittedName>
</protein>
<accession>A0A8T0SN39</accession>
<evidence type="ECO:0000313" key="1">
    <source>
        <dbReference type="EMBL" id="KAG2598555.1"/>
    </source>
</evidence>
<dbReference type="AlphaFoldDB" id="A0A8T0SN39"/>
<gene>
    <name evidence="1" type="ORF">PVAP13_5KG419900</name>
</gene>
<keyword evidence="2" id="KW-1185">Reference proteome</keyword>
<name>A0A8T0SN39_PANVG</name>